<dbReference type="CDD" id="cd04301">
    <property type="entry name" value="NAT_SF"/>
    <property type="match status" value="1"/>
</dbReference>
<dbReference type="PANTHER" id="PTHR12327">
    <property type="entry name" value="ALPHA-TUBULIN N-ACETYLTRANSFERASE 1"/>
    <property type="match status" value="1"/>
</dbReference>
<proteinExistence type="predicted"/>
<feature type="region of interest" description="Disordered" evidence="4">
    <location>
        <begin position="162"/>
        <end position="182"/>
    </location>
</feature>
<feature type="compositionally biased region" description="Polar residues" evidence="4">
    <location>
        <begin position="223"/>
        <end position="233"/>
    </location>
</feature>
<name>A0AAV7R483_PLEWA</name>
<dbReference type="InterPro" id="IPR007965">
    <property type="entry name" value="GNAT_ATAT"/>
</dbReference>
<dbReference type="GO" id="GO:0005905">
    <property type="term" value="C:clathrin-coated pit"/>
    <property type="evidence" value="ECO:0007669"/>
    <property type="project" value="UniProtKB-KW"/>
</dbReference>
<feature type="region of interest" description="Disordered" evidence="4">
    <location>
        <begin position="198"/>
        <end position="233"/>
    </location>
</feature>
<dbReference type="FunFam" id="3.40.630.30:FF:000020">
    <property type="entry name" value="Alpha-tubulin N-acetyltransferase 1"/>
    <property type="match status" value="1"/>
</dbReference>
<evidence type="ECO:0000256" key="4">
    <source>
        <dbReference type="SAM" id="MobiDB-lite"/>
    </source>
</evidence>
<keyword evidence="2" id="KW-0168">Coated pit</keyword>
<dbReference type="InterPro" id="IPR016181">
    <property type="entry name" value="Acyl_CoA_acyltransferase"/>
</dbReference>
<keyword evidence="7" id="KW-1185">Reference proteome</keyword>
<evidence type="ECO:0000313" key="7">
    <source>
        <dbReference type="Proteomes" id="UP001066276"/>
    </source>
</evidence>
<dbReference type="SUPFAM" id="SSF55729">
    <property type="entry name" value="Acyl-CoA N-acyltransferases (Nat)"/>
    <property type="match status" value="1"/>
</dbReference>
<dbReference type="PROSITE" id="PS51730">
    <property type="entry name" value="GNAT_ATAT"/>
    <property type="match status" value="1"/>
</dbReference>
<evidence type="ECO:0000256" key="2">
    <source>
        <dbReference type="ARBA" id="ARBA00023176"/>
    </source>
</evidence>
<keyword evidence="3" id="KW-0012">Acyltransferase</keyword>
<feature type="compositionally biased region" description="Low complexity" evidence="4">
    <location>
        <begin position="170"/>
        <end position="182"/>
    </location>
</feature>
<evidence type="ECO:0000256" key="3">
    <source>
        <dbReference type="ARBA" id="ARBA00023315"/>
    </source>
</evidence>
<dbReference type="InterPro" id="IPR038746">
    <property type="entry name" value="Atat"/>
</dbReference>
<dbReference type="GO" id="GO:0019799">
    <property type="term" value="F:tubulin N-acetyltransferase activity"/>
    <property type="evidence" value="ECO:0007669"/>
    <property type="project" value="InterPro"/>
</dbReference>
<dbReference type="Proteomes" id="UP001066276">
    <property type="component" value="Chromosome 6"/>
</dbReference>
<reference evidence="6" key="1">
    <citation type="journal article" date="2022" name="bioRxiv">
        <title>Sequencing and chromosome-scale assembly of the giantPleurodeles waltlgenome.</title>
        <authorList>
            <person name="Brown T."/>
            <person name="Elewa A."/>
            <person name="Iarovenko S."/>
            <person name="Subramanian E."/>
            <person name="Araus A.J."/>
            <person name="Petzold A."/>
            <person name="Susuki M."/>
            <person name="Suzuki K.-i.T."/>
            <person name="Hayashi T."/>
            <person name="Toyoda A."/>
            <person name="Oliveira C."/>
            <person name="Osipova E."/>
            <person name="Leigh N.D."/>
            <person name="Simon A."/>
            <person name="Yun M.H."/>
        </authorList>
    </citation>
    <scope>NUCLEOTIDE SEQUENCE</scope>
    <source>
        <strain evidence="6">20211129_DDA</strain>
        <tissue evidence="6">Liver</tissue>
    </source>
</reference>
<evidence type="ECO:0000259" key="5">
    <source>
        <dbReference type="PROSITE" id="PS51730"/>
    </source>
</evidence>
<dbReference type="Pfam" id="PF05301">
    <property type="entry name" value="Acetyltransf_16"/>
    <property type="match status" value="1"/>
</dbReference>
<comment type="caution">
    <text evidence="6">The sequence shown here is derived from an EMBL/GenBank/DDBJ whole genome shotgun (WGS) entry which is preliminary data.</text>
</comment>
<accession>A0AAV7R483</accession>
<dbReference type="Gene3D" id="3.40.630.30">
    <property type="match status" value="1"/>
</dbReference>
<sequence>MQSSKHNLYILKDCTPKNCGQGTVIGFLKVGYKKLFVLDRHGAHNEEEPLCVLDFYIHESLQRHGHGKELFEHMLQQEQVNPHHLAVDRPSEKLLCFLRKHYNLQSTIPQVNNFVVFEGFFRDRNAPVKKAPPMRRPEGDIKPYSLSEREFLKEETELPWPFNQSRSMNRSSSVGASPSRVSSKILQKEQELLKNLQICCPRSARGQTNGELDAAEGPRRRTSSLSRPENTQH</sequence>
<gene>
    <name evidence="6" type="ORF">NDU88_013294</name>
</gene>
<evidence type="ECO:0000313" key="6">
    <source>
        <dbReference type="EMBL" id="KAJ1147045.1"/>
    </source>
</evidence>
<protein>
    <recommendedName>
        <fullName evidence="5">N-acetyltransferase domain-containing protein</fullName>
    </recommendedName>
</protein>
<feature type="domain" description="N-acetyltransferase" evidence="5">
    <location>
        <begin position="1"/>
        <end position="121"/>
    </location>
</feature>
<keyword evidence="1" id="KW-0808">Transferase</keyword>
<dbReference type="GO" id="GO:0005874">
    <property type="term" value="C:microtubule"/>
    <property type="evidence" value="ECO:0007669"/>
    <property type="project" value="InterPro"/>
</dbReference>
<organism evidence="6 7">
    <name type="scientific">Pleurodeles waltl</name>
    <name type="common">Iberian ribbed newt</name>
    <dbReference type="NCBI Taxonomy" id="8319"/>
    <lineage>
        <taxon>Eukaryota</taxon>
        <taxon>Metazoa</taxon>
        <taxon>Chordata</taxon>
        <taxon>Craniata</taxon>
        <taxon>Vertebrata</taxon>
        <taxon>Euteleostomi</taxon>
        <taxon>Amphibia</taxon>
        <taxon>Batrachia</taxon>
        <taxon>Caudata</taxon>
        <taxon>Salamandroidea</taxon>
        <taxon>Salamandridae</taxon>
        <taxon>Pleurodelinae</taxon>
        <taxon>Pleurodeles</taxon>
    </lineage>
</organism>
<keyword evidence="2" id="KW-0472">Membrane</keyword>
<dbReference type="PANTHER" id="PTHR12327:SF0">
    <property type="entry name" value="ALPHA-TUBULIN N-ACETYLTRANSFERASE 1"/>
    <property type="match status" value="1"/>
</dbReference>
<dbReference type="AlphaFoldDB" id="A0AAV7R483"/>
<dbReference type="EMBL" id="JANPWB010000010">
    <property type="protein sequence ID" value="KAJ1147045.1"/>
    <property type="molecule type" value="Genomic_DNA"/>
</dbReference>
<evidence type="ECO:0000256" key="1">
    <source>
        <dbReference type="ARBA" id="ARBA00022679"/>
    </source>
</evidence>